<evidence type="ECO:0000313" key="1">
    <source>
        <dbReference type="EMBL" id="KAJ8674136.1"/>
    </source>
</evidence>
<reference evidence="1" key="1">
    <citation type="submission" date="2023-04" db="EMBL/GenBank/DDBJ databases">
        <title>A chromosome-level genome assembly of the parasitoid wasp Eretmocerus hayati.</title>
        <authorList>
            <person name="Zhong Y."/>
            <person name="Liu S."/>
            <person name="Liu Y."/>
        </authorList>
    </citation>
    <scope>NUCLEOTIDE SEQUENCE</scope>
    <source>
        <strain evidence="1">ZJU_SS_LIU_2023</strain>
    </source>
</reference>
<dbReference type="Proteomes" id="UP001239111">
    <property type="component" value="Chromosome 3"/>
</dbReference>
<name>A0ACC2NSM4_9HYME</name>
<keyword evidence="2" id="KW-1185">Reference proteome</keyword>
<evidence type="ECO:0000313" key="2">
    <source>
        <dbReference type="Proteomes" id="UP001239111"/>
    </source>
</evidence>
<comment type="caution">
    <text evidence="1">The sequence shown here is derived from an EMBL/GenBank/DDBJ whole genome shotgun (WGS) entry which is preliminary data.</text>
</comment>
<gene>
    <name evidence="1" type="ORF">QAD02_005398</name>
</gene>
<accession>A0ACC2NSM4</accession>
<proteinExistence type="predicted"/>
<dbReference type="EMBL" id="CM056743">
    <property type="protein sequence ID" value="KAJ8674136.1"/>
    <property type="molecule type" value="Genomic_DNA"/>
</dbReference>
<protein>
    <submittedName>
        <fullName evidence="1">Uncharacterized protein</fullName>
    </submittedName>
</protein>
<sequence length="125" mass="14895">MAQEKNDSSGKMERLKKRVERLESLCLDHEEAIRVLKRKQEGKEVRLEDYSDQEAHEDEMNNNRESVPDKNETEEREKEKDEEEMGTENRERKIRGRISLVVREGIAWNGRYVETRIKDVTGEDF</sequence>
<organism evidence="1 2">
    <name type="scientific">Eretmocerus hayati</name>
    <dbReference type="NCBI Taxonomy" id="131215"/>
    <lineage>
        <taxon>Eukaryota</taxon>
        <taxon>Metazoa</taxon>
        <taxon>Ecdysozoa</taxon>
        <taxon>Arthropoda</taxon>
        <taxon>Hexapoda</taxon>
        <taxon>Insecta</taxon>
        <taxon>Pterygota</taxon>
        <taxon>Neoptera</taxon>
        <taxon>Endopterygota</taxon>
        <taxon>Hymenoptera</taxon>
        <taxon>Apocrita</taxon>
        <taxon>Proctotrupomorpha</taxon>
        <taxon>Chalcidoidea</taxon>
        <taxon>Aphelinidae</taxon>
        <taxon>Aphelininae</taxon>
        <taxon>Eretmocerus</taxon>
    </lineage>
</organism>